<dbReference type="STRING" id="933084.A0A067QEY3"/>
<protein>
    <recommendedName>
        <fullName evidence="3">F-box domain-containing protein</fullName>
    </recommendedName>
</protein>
<dbReference type="SUPFAM" id="SSF52047">
    <property type="entry name" value="RNI-like"/>
    <property type="match status" value="1"/>
</dbReference>
<dbReference type="Proteomes" id="UP000027265">
    <property type="component" value="Unassembled WGS sequence"/>
</dbReference>
<evidence type="ECO:0008006" key="3">
    <source>
        <dbReference type="Google" id="ProtNLM"/>
    </source>
</evidence>
<dbReference type="HOGENOM" id="CLU_021164_0_2_1"/>
<dbReference type="AlphaFoldDB" id="A0A067QEY3"/>
<dbReference type="EMBL" id="KL197711">
    <property type="protein sequence ID" value="KDQ62062.1"/>
    <property type="molecule type" value="Genomic_DNA"/>
</dbReference>
<proteinExistence type="predicted"/>
<dbReference type="InParanoid" id="A0A067QEY3"/>
<dbReference type="Gene3D" id="3.80.10.10">
    <property type="entry name" value="Ribonuclease Inhibitor"/>
    <property type="match status" value="2"/>
</dbReference>
<sequence>MHRCLAVSDITTEIFQSLDGYEPTLAALARTCQTFRAPALDVLWRAHDGLTELVKCLSPSSWMELHTTNANGRVNSILKRRRSLTPSDFTRFDYYAVRVKILRLPGKKVYPGFRRPYPIDNELFHALSRCRPNHILFPSLLNLEWSYSVHSSPQSTIPPIHMFLSPSIKQFSLLSWWPNPEEGAITFLQSLRDSSPSIETLTLPRKSSINVRKQLISQIYQFPHLRHLDIGFEIISPEEIVHLATLPNLEGLQLSLSNNFTTHHLQSQTLLFPDAFTEHKPFAVLRSLRIGGTDLATCTALLSWISPCALTEVSFISHPPPSPALLHQNLAILSTACSPSSLLSLQIHASVTNDIPRDEDIHSRTINSASLLPLLAFCSLERVQLTTGCLIALDDPILEKLAAAWPRLSHLDFGTSPETVHVTSVTLAGLIPLAKHCPCLNHLSIILHASTEAMETRIEGTFPGHPLESLNLGKSTIVTSGSPLIADILFHLFPKLKKLVVWNDISDEGEAWEMCQAWALVWTGYDRRSGGHLSVYDEEL</sequence>
<organism evidence="1 2">
    <name type="scientific">Jaapia argillacea MUCL 33604</name>
    <dbReference type="NCBI Taxonomy" id="933084"/>
    <lineage>
        <taxon>Eukaryota</taxon>
        <taxon>Fungi</taxon>
        <taxon>Dikarya</taxon>
        <taxon>Basidiomycota</taxon>
        <taxon>Agaricomycotina</taxon>
        <taxon>Agaricomycetes</taxon>
        <taxon>Agaricomycetidae</taxon>
        <taxon>Jaapiales</taxon>
        <taxon>Jaapiaceae</taxon>
        <taxon>Jaapia</taxon>
    </lineage>
</organism>
<evidence type="ECO:0000313" key="1">
    <source>
        <dbReference type="EMBL" id="KDQ62062.1"/>
    </source>
</evidence>
<accession>A0A067QEY3</accession>
<dbReference type="OrthoDB" id="3354475at2759"/>
<name>A0A067QEY3_9AGAM</name>
<dbReference type="InterPro" id="IPR032675">
    <property type="entry name" value="LRR_dom_sf"/>
</dbReference>
<reference evidence="2" key="1">
    <citation type="journal article" date="2014" name="Proc. Natl. Acad. Sci. U.S.A.">
        <title>Extensive sampling of basidiomycete genomes demonstrates inadequacy of the white-rot/brown-rot paradigm for wood decay fungi.</title>
        <authorList>
            <person name="Riley R."/>
            <person name="Salamov A.A."/>
            <person name="Brown D.W."/>
            <person name="Nagy L.G."/>
            <person name="Floudas D."/>
            <person name="Held B.W."/>
            <person name="Levasseur A."/>
            <person name="Lombard V."/>
            <person name="Morin E."/>
            <person name="Otillar R."/>
            <person name="Lindquist E.A."/>
            <person name="Sun H."/>
            <person name="LaButti K.M."/>
            <person name="Schmutz J."/>
            <person name="Jabbour D."/>
            <person name="Luo H."/>
            <person name="Baker S.E."/>
            <person name="Pisabarro A.G."/>
            <person name="Walton J.D."/>
            <person name="Blanchette R.A."/>
            <person name="Henrissat B."/>
            <person name="Martin F."/>
            <person name="Cullen D."/>
            <person name="Hibbett D.S."/>
            <person name="Grigoriev I.V."/>
        </authorList>
    </citation>
    <scope>NUCLEOTIDE SEQUENCE [LARGE SCALE GENOMIC DNA]</scope>
    <source>
        <strain evidence="2">MUCL 33604</strain>
    </source>
</reference>
<gene>
    <name evidence="1" type="ORF">JAAARDRAFT_189437</name>
</gene>
<evidence type="ECO:0000313" key="2">
    <source>
        <dbReference type="Proteomes" id="UP000027265"/>
    </source>
</evidence>
<dbReference type="PANTHER" id="PTHR38926:SF5">
    <property type="entry name" value="F-BOX AND LEUCINE-RICH REPEAT PROTEIN 6"/>
    <property type="match status" value="1"/>
</dbReference>
<keyword evidence="2" id="KW-1185">Reference proteome</keyword>
<dbReference type="PANTHER" id="PTHR38926">
    <property type="entry name" value="F-BOX DOMAIN CONTAINING PROTEIN, EXPRESSED"/>
    <property type="match status" value="1"/>
</dbReference>